<proteinExistence type="inferred from homology"/>
<dbReference type="SUPFAM" id="SSF53474">
    <property type="entry name" value="alpha/beta-Hydrolases"/>
    <property type="match status" value="1"/>
</dbReference>
<keyword evidence="3" id="KW-0732">Signal</keyword>
<keyword evidence="6" id="KW-1185">Reference proteome</keyword>
<reference evidence="5" key="2">
    <citation type="submission" date="2021-01" db="EMBL/GenBank/DDBJ databases">
        <authorList>
            <person name="Kang M."/>
        </authorList>
    </citation>
    <scope>NUCLEOTIDE SEQUENCE</scope>
    <source>
        <strain evidence="5">KACC 17527</strain>
    </source>
</reference>
<dbReference type="InterPro" id="IPR050654">
    <property type="entry name" value="AChE-related_enzymes"/>
</dbReference>
<evidence type="ECO:0000256" key="2">
    <source>
        <dbReference type="ARBA" id="ARBA00022801"/>
    </source>
</evidence>
<dbReference type="EMBL" id="JAEPWM010000007">
    <property type="protein sequence ID" value="MBK6007804.1"/>
    <property type="molecule type" value="Genomic_DNA"/>
</dbReference>
<dbReference type="InterPro" id="IPR019826">
    <property type="entry name" value="Carboxylesterase_B_AS"/>
</dbReference>
<dbReference type="Gene3D" id="3.40.50.1820">
    <property type="entry name" value="alpha/beta hydrolase"/>
    <property type="match status" value="1"/>
</dbReference>
<dbReference type="InterPro" id="IPR029058">
    <property type="entry name" value="AB_hydrolase_fold"/>
</dbReference>
<evidence type="ECO:0000256" key="3">
    <source>
        <dbReference type="RuleBase" id="RU361235"/>
    </source>
</evidence>
<dbReference type="InterPro" id="IPR002018">
    <property type="entry name" value="CarbesteraseB"/>
</dbReference>
<evidence type="ECO:0000313" key="6">
    <source>
        <dbReference type="Proteomes" id="UP000630528"/>
    </source>
</evidence>
<name>A0A934WMH9_9BURK</name>
<comment type="similarity">
    <text evidence="1 3">Belongs to the type-B carboxylesterase/lipase family.</text>
</comment>
<reference evidence="5" key="1">
    <citation type="journal article" date="2012" name="J. Microbiol. Biotechnol.">
        <title>Ramlibacter ginsenosidimutans sp. nov., with ginsenoside-converting activity.</title>
        <authorList>
            <person name="Wang L."/>
            <person name="An D.S."/>
            <person name="Kim S.G."/>
            <person name="Jin F.X."/>
            <person name="Kim S.C."/>
            <person name="Lee S.T."/>
            <person name="Im W.T."/>
        </authorList>
    </citation>
    <scope>NUCLEOTIDE SEQUENCE</scope>
    <source>
        <strain evidence="5">KACC 17527</strain>
    </source>
</reference>
<evidence type="ECO:0000256" key="1">
    <source>
        <dbReference type="ARBA" id="ARBA00005964"/>
    </source>
</evidence>
<dbReference type="Proteomes" id="UP000630528">
    <property type="component" value="Unassembled WGS sequence"/>
</dbReference>
<dbReference type="InterPro" id="IPR019819">
    <property type="entry name" value="Carboxylesterase_B_CS"/>
</dbReference>
<accession>A0A934WMH9</accession>
<feature type="chain" id="PRO_5038171743" description="Carboxylic ester hydrolase" evidence="3">
    <location>
        <begin position="19"/>
        <end position="566"/>
    </location>
</feature>
<gene>
    <name evidence="5" type="ORF">JJB11_17020</name>
</gene>
<dbReference type="PANTHER" id="PTHR43918">
    <property type="entry name" value="ACETYLCHOLINESTERASE"/>
    <property type="match status" value="1"/>
</dbReference>
<protein>
    <recommendedName>
        <fullName evidence="3">Carboxylic ester hydrolase</fullName>
        <ecNumber evidence="3">3.1.1.-</ecNumber>
    </recommendedName>
</protein>
<sequence length="566" mass="58618">MRLSRTLTSALAAGCALALVACGGGGGSADPTIRQTSFGLVSGVSAAGALSWKGIPYASPPVGALRWKAPVLPQGWSSVRDGSKFGNACIQNGRIYGPGAHNTYDATIATTLNTPVGSEDCLTLNIWRPDSAKTDLPVIFFVYGGSDISGYTADPVYDGAALAKSAEAVVVTANYRVGPFGFFNLSQLKTGDPVQDSGNFALLDLIQALKFVKSNANAFGGDASNVTLMGQSAGAINVYALLTSPLATGLFQKAVPLSGGISLGTNLPPGNIPTLNPATTYANQGNALLANLLIADGKATDSASAQAYIATQSAADLATYMRSKDAGTILTTLLAKGLTGSGPIPDGTVIPTDPIAAIAAGKYNKMPVLAGNTADEGKLFAPFLTLLGGPAGFKIDDATRFNMMMNFDPNAPTALTEADILNAAYVPSNTPVTGWTAKASLLASVFMAPSRDNVLNALKTQQPNVWYYQFNWAQEPAPWNTVYGAAHAFDLPFLFGNFGPSLFSNAANSKANEPGRLALSSAMMASIAAFARKGDPNNAALGTTWQPWPSRLFFDATPTQASITTQ</sequence>
<dbReference type="Pfam" id="PF00135">
    <property type="entry name" value="COesterase"/>
    <property type="match status" value="1"/>
</dbReference>
<dbReference type="PROSITE" id="PS00122">
    <property type="entry name" value="CARBOXYLESTERASE_B_1"/>
    <property type="match status" value="1"/>
</dbReference>
<evidence type="ECO:0000259" key="4">
    <source>
        <dbReference type="Pfam" id="PF00135"/>
    </source>
</evidence>
<dbReference type="GO" id="GO:0052689">
    <property type="term" value="F:carboxylic ester hydrolase activity"/>
    <property type="evidence" value="ECO:0007669"/>
    <property type="project" value="TreeGrafter"/>
</dbReference>
<keyword evidence="2 3" id="KW-0378">Hydrolase</keyword>
<feature type="signal peptide" evidence="3">
    <location>
        <begin position="1"/>
        <end position="18"/>
    </location>
</feature>
<dbReference type="PROSITE" id="PS00941">
    <property type="entry name" value="CARBOXYLESTERASE_B_2"/>
    <property type="match status" value="1"/>
</dbReference>
<dbReference type="PROSITE" id="PS51257">
    <property type="entry name" value="PROKAR_LIPOPROTEIN"/>
    <property type="match status" value="1"/>
</dbReference>
<organism evidence="5 6">
    <name type="scientific">Ramlibacter ginsenosidimutans</name>
    <dbReference type="NCBI Taxonomy" id="502333"/>
    <lineage>
        <taxon>Bacteria</taxon>
        <taxon>Pseudomonadati</taxon>
        <taxon>Pseudomonadota</taxon>
        <taxon>Betaproteobacteria</taxon>
        <taxon>Burkholderiales</taxon>
        <taxon>Comamonadaceae</taxon>
        <taxon>Ramlibacter</taxon>
    </lineage>
</organism>
<dbReference type="PANTHER" id="PTHR43918:SF4">
    <property type="entry name" value="CARBOXYLIC ESTER HYDROLASE"/>
    <property type="match status" value="1"/>
</dbReference>
<dbReference type="EC" id="3.1.1.-" evidence="3"/>
<feature type="domain" description="Carboxylesterase type B" evidence="4">
    <location>
        <begin position="32"/>
        <end position="548"/>
    </location>
</feature>
<comment type="caution">
    <text evidence="5">The sequence shown here is derived from an EMBL/GenBank/DDBJ whole genome shotgun (WGS) entry which is preliminary data.</text>
</comment>
<evidence type="ECO:0000313" key="5">
    <source>
        <dbReference type="EMBL" id="MBK6007804.1"/>
    </source>
</evidence>
<dbReference type="RefSeq" id="WP_201173977.1">
    <property type="nucleotide sequence ID" value="NZ_JAEPWM010000007.1"/>
</dbReference>
<dbReference type="AlphaFoldDB" id="A0A934WMH9"/>